<dbReference type="PANTHER" id="PTHR23155:SF1116">
    <property type="entry name" value="OS12G0273300 PROTEIN"/>
    <property type="match status" value="1"/>
</dbReference>
<evidence type="ECO:0000256" key="4">
    <source>
        <dbReference type="ARBA" id="ARBA00022741"/>
    </source>
</evidence>
<gene>
    <name evidence="12" type="ORF">SEVIR_8G182400v2</name>
</gene>
<dbReference type="EMBL" id="CM016559">
    <property type="protein sequence ID" value="TKW01463.1"/>
    <property type="molecule type" value="Genomic_DNA"/>
</dbReference>
<keyword evidence="4" id="KW-0547">Nucleotide-binding</keyword>
<sequence length="1063" mass="119767">MDLVAGAVGSVIGKLGELLQAEYKLQKGLPEQIQSLKHELESAQTALSKVGEVPPEQLDPQVRLWASEVREASYDMEDILDTCLVSIVDVDAPAENKNGLLKRLLKNIADLFNKSKARHTIAVAIDDMKKRLQEVADRRDRFSVAVALPAPATKPDPRLADMHKEAAQLIGMDNARAELIAMLLPDLKRKEKKRKAMLLSASHGNADSDVSGSSSSRKMKIVSVVGVGGLGKTTLAKAVYDELQSQYNFRAFVPIGRTPDLAQVLSNILYLLDKNEYTAIHNVKDQSLLIGELRKFLQNKRYFIVIDDVWDITTWNIIKSALVNNDTGSRVITTTRNRDVANREEVYELRTLSPDHSEKLFKTRLFGVNGEYPANHPAVASKKILKKCGGIPLAIITMASLLVGKSREDWFDVCNAPGFYRGKGNQQVDDTEWILSLSYYDLPSYLRTCLLYLSVYPEDYEIEKDSLIWKWIAEGFVEKKRGTSLFQQGEEYFNQLINRSMISSVTNDESEMLGMIFGCRVHDMVLDLIRDLSNKENFVTISSNDDEETSPHQNRVRRLAHQNRIMKQTQQEDHMEIAQVRSLVAYRCNIESWVLHPSFKLVRLLDLEGCIVPWEKSWQGLKHLGNLLHLRYLGLRNTRAIRELPEEIGKLKFLQILDLEGSGIKTLPSSICQLTQLVCLRGDHKNTCAPDGLFLRKLTSLEELCICIDKLDEQFMKDIGNLSEIRVLCIKSSLKEIVQSNLVKSLGNLHKLHKLDMNQGRHVSVLNRIGKGSDLSPNLLDPNLSDLTHCLIRLKHSIMARLHSMVDLIGNVEAATREWDRVVLPRHLRHLGLDFIPFRQLPSWISPSHLSILCYLSLRVDHMDESSLRNLGGLRELRYLELCTAQRSMACTATVANITAVDGFFKKLRYWFLYGWMVQLVLNKDSTGVSFSIWNGIGAIAFSSKTKDEYNRSIAPPPVMPNLQELWFDIPVKALYKDGNGSCGDLGLECLPSLRSVQIAVDCEGASADNTEKAEAELRNAAQLHPNKPTIILGRQNEHKMMYDNKESNDGDNVSATPSCSIC</sequence>
<keyword evidence="13" id="KW-1185">Reference proteome</keyword>
<dbReference type="InterPro" id="IPR041118">
    <property type="entry name" value="Rx_N"/>
</dbReference>
<evidence type="ECO:0000256" key="1">
    <source>
        <dbReference type="ARBA" id="ARBA00008894"/>
    </source>
</evidence>
<keyword evidence="5" id="KW-0611">Plant defense</keyword>
<proteinExistence type="inferred from homology"/>
<feature type="domain" description="Disease resistance protein winged helix" evidence="10">
    <location>
        <begin position="455"/>
        <end position="529"/>
    </location>
</feature>
<dbReference type="InterPro" id="IPR027417">
    <property type="entry name" value="P-loop_NTPase"/>
</dbReference>
<dbReference type="Proteomes" id="UP000298652">
    <property type="component" value="Chromosome 8"/>
</dbReference>
<dbReference type="Gramene" id="TKW01461">
    <property type="protein sequence ID" value="TKW01461"/>
    <property type="gene ID" value="SEVIR_8G182400v2"/>
</dbReference>
<evidence type="ECO:0000313" key="13">
    <source>
        <dbReference type="Proteomes" id="UP000298652"/>
    </source>
</evidence>
<feature type="domain" description="NB-ARC" evidence="8">
    <location>
        <begin position="216"/>
        <end position="364"/>
    </location>
</feature>
<dbReference type="AlphaFoldDB" id="A0A4U6TGK5"/>
<dbReference type="Gramene" id="TKW01462">
    <property type="protein sequence ID" value="TKW01462"/>
    <property type="gene ID" value="SEVIR_8G182400v2"/>
</dbReference>
<evidence type="ECO:0000256" key="6">
    <source>
        <dbReference type="ARBA" id="ARBA00023054"/>
    </source>
</evidence>
<dbReference type="Gene3D" id="1.20.5.4130">
    <property type="match status" value="1"/>
</dbReference>
<dbReference type="Gene3D" id="1.10.8.430">
    <property type="entry name" value="Helical domain of apoptotic protease-activating factors"/>
    <property type="match status" value="1"/>
</dbReference>
<dbReference type="Gene3D" id="3.80.10.10">
    <property type="entry name" value="Ribonuclease Inhibitor"/>
    <property type="match status" value="1"/>
</dbReference>
<dbReference type="CDD" id="cd14798">
    <property type="entry name" value="RX-CC_like"/>
    <property type="match status" value="1"/>
</dbReference>
<dbReference type="Gene3D" id="1.10.10.10">
    <property type="entry name" value="Winged helix-like DNA-binding domain superfamily/Winged helix DNA-binding domain"/>
    <property type="match status" value="1"/>
</dbReference>
<dbReference type="EMBL" id="CM016559">
    <property type="protein sequence ID" value="TKW01462.1"/>
    <property type="molecule type" value="Genomic_DNA"/>
</dbReference>
<dbReference type="GO" id="GO:0009626">
    <property type="term" value="P:plant-type hypersensitive response"/>
    <property type="evidence" value="ECO:0007669"/>
    <property type="project" value="UniProtKB-ARBA"/>
</dbReference>
<dbReference type="InterPro" id="IPR038005">
    <property type="entry name" value="RX-like_CC"/>
</dbReference>
<dbReference type="Pfam" id="PF18052">
    <property type="entry name" value="Rx_N"/>
    <property type="match status" value="1"/>
</dbReference>
<feature type="region of interest" description="Disordered" evidence="7">
    <location>
        <begin position="1043"/>
        <end position="1063"/>
    </location>
</feature>
<feature type="domain" description="Disease resistance R13L4/SHOC-2-like LRR" evidence="11">
    <location>
        <begin position="579"/>
        <end position="762"/>
    </location>
</feature>
<feature type="compositionally biased region" description="Polar residues" evidence="7">
    <location>
        <begin position="1051"/>
        <end position="1063"/>
    </location>
</feature>
<evidence type="ECO:0000259" key="8">
    <source>
        <dbReference type="Pfam" id="PF00931"/>
    </source>
</evidence>
<dbReference type="SUPFAM" id="SSF52047">
    <property type="entry name" value="RNI-like"/>
    <property type="match status" value="1"/>
</dbReference>
<dbReference type="InterPro" id="IPR044974">
    <property type="entry name" value="Disease_R_plants"/>
</dbReference>
<name>A0A4U6TGK5_SETVI</name>
<keyword evidence="3" id="KW-0677">Repeat</keyword>
<dbReference type="Gene3D" id="3.40.50.300">
    <property type="entry name" value="P-loop containing nucleotide triphosphate hydrolases"/>
    <property type="match status" value="1"/>
</dbReference>
<dbReference type="PANTHER" id="PTHR23155">
    <property type="entry name" value="DISEASE RESISTANCE PROTEIN RP"/>
    <property type="match status" value="1"/>
</dbReference>
<feature type="domain" description="Disease resistance N-terminal" evidence="9">
    <location>
        <begin position="7"/>
        <end position="88"/>
    </location>
</feature>
<reference evidence="12 13" key="1">
    <citation type="submission" date="2019-03" db="EMBL/GenBank/DDBJ databases">
        <title>WGS assembly of Setaria viridis.</title>
        <authorList>
            <person name="Huang P."/>
            <person name="Jenkins J."/>
            <person name="Grimwood J."/>
            <person name="Barry K."/>
            <person name="Healey A."/>
            <person name="Mamidi S."/>
            <person name="Sreedasyam A."/>
            <person name="Shu S."/>
            <person name="Feldman M."/>
            <person name="Wu J."/>
            <person name="Yu Y."/>
            <person name="Chen C."/>
            <person name="Johnson J."/>
            <person name="Rokhsar D."/>
            <person name="Baxter I."/>
            <person name="Schmutz J."/>
            <person name="Brutnell T."/>
            <person name="Kellogg E."/>
        </authorList>
    </citation>
    <scope>NUCLEOTIDE SEQUENCE [LARGE SCALE GENOMIC DNA]</scope>
    <source>
        <strain evidence="13">cv. A10</strain>
    </source>
</reference>
<dbReference type="Pfam" id="PF23598">
    <property type="entry name" value="LRR_14"/>
    <property type="match status" value="2"/>
</dbReference>
<feature type="domain" description="Disease resistance R13L4/SHOC-2-like LRR" evidence="11">
    <location>
        <begin position="800"/>
        <end position="1031"/>
    </location>
</feature>
<evidence type="ECO:0000259" key="10">
    <source>
        <dbReference type="Pfam" id="PF23559"/>
    </source>
</evidence>
<dbReference type="InterPro" id="IPR002182">
    <property type="entry name" value="NB-ARC"/>
</dbReference>
<organism evidence="12 13">
    <name type="scientific">Setaria viridis</name>
    <name type="common">Green bristlegrass</name>
    <name type="synonym">Setaria italica subsp. viridis</name>
    <dbReference type="NCBI Taxonomy" id="4556"/>
    <lineage>
        <taxon>Eukaryota</taxon>
        <taxon>Viridiplantae</taxon>
        <taxon>Streptophyta</taxon>
        <taxon>Embryophyta</taxon>
        <taxon>Tracheophyta</taxon>
        <taxon>Spermatophyta</taxon>
        <taxon>Magnoliopsida</taxon>
        <taxon>Liliopsida</taxon>
        <taxon>Poales</taxon>
        <taxon>Poaceae</taxon>
        <taxon>PACMAD clade</taxon>
        <taxon>Panicoideae</taxon>
        <taxon>Panicodae</taxon>
        <taxon>Paniceae</taxon>
        <taxon>Cenchrinae</taxon>
        <taxon>Setaria</taxon>
    </lineage>
</organism>
<dbReference type="InterPro" id="IPR042197">
    <property type="entry name" value="Apaf_helical"/>
</dbReference>
<dbReference type="InterPro" id="IPR058922">
    <property type="entry name" value="WHD_DRP"/>
</dbReference>
<dbReference type="SUPFAM" id="SSF52540">
    <property type="entry name" value="P-loop containing nucleoside triphosphate hydrolases"/>
    <property type="match status" value="1"/>
</dbReference>
<evidence type="ECO:0000259" key="11">
    <source>
        <dbReference type="Pfam" id="PF23598"/>
    </source>
</evidence>
<evidence type="ECO:0000313" key="12">
    <source>
        <dbReference type="EMBL" id="TKW01461.1"/>
    </source>
</evidence>
<dbReference type="EMBL" id="CM016559">
    <property type="protein sequence ID" value="TKW01461.1"/>
    <property type="molecule type" value="Genomic_DNA"/>
</dbReference>
<evidence type="ECO:0000256" key="2">
    <source>
        <dbReference type="ARBA" id="ARBA00022614"/>
    </source>
</evidence>
<dbReference type="InterPro" id="IPR036388">
    <property type="entry name" value="WH-like_DNA-bd_sf"/>
</dbReference>
<dbReference type="InterPro" id="IPR032675">
    <property type="entry name" value="LRR_dom_sf"/>
</dbReference>
<keyword evidence="6" id="KW-0175">Coiled coil</keyword>
<evidence type="ECO:0000256" key="7">
    <source>
        <dbReference type="SAM" id="MobiDB-lite"/>
    </source>
</evidence>
<evidence type="ECO:0000256" key="3">
    <source>
        <dbReference type="ARBA" id="ARBA00022737"/>
    </source>
</evidence>
<dbReference type="OMA" id="KECHTIA"/>
<dbReference type="Pfam" id="PF00931">
    <property type="entry name" value="NB-ARC"/>
    <property type="match status" value="1"/>
</dbReference>
<comment type="similarity">
    <text evidence="1">Belongs to the disease resistance NB-LRR family.</text>
</comment>
<dbReference type="Pfam" id="PF23559">
    <property type="entry name" value="WHD_DRP"/>
    <property type="match status" value="1"/>
</dbReference>
<dbReference type="Gramene" id="TKW01463">
    <property type="protein sequence ID" value="TKW01463"/>
    <property type="gene ID" value="SEVIR_8G182400v2"/>
</dbReference>
<keyword evidence="2" id="KW-0433">Leucine-rich repeat</keyword>
<dbReference type="PRINTS" id="PR00364">
    <property type="entry name" value="DISEASERSIST"/>
</dbReference>
<dbReference type="GO" id="GO:0043531">
    <property type="term" value="F:ADP binding"/>
    <property type="evidence" value="ECO:0007669"/>
    <property type="project" value="InterPro"/>
</dbReference>
<evidence type="ECO:0000259" key="9">
    <source>
        <dbReference type="Pfam" id="PF18052"/>
    </source>
</evidence>
<accession>A0A4U6TGK5</accession>
<dbReference type="InterPro" id="IPR055414">
    <property type="entry name" value="LRR_R13L4/SHOC2-like"/>
</dbReference>
<dbReference type="FunFam" id="1.10.10.10:FF:000322">
    <property type="entry name" value="Probable disease resistance protein At1g63360"/>
    <property type="match status" value="1"/>
</dbReference>
<protein>
    <recommendedName>
        <fullName evidence="14">AAA+ ATPase domain-containing protein</fullName>
    </recommendedName>
</protein>
<dbReference type="GO" id="GO:0002758">
    <property type="term" value="P:innate immune response-activating signaling pathway"/>
    <property type="evidence" value="ECO:0007669"/>
    <property type="project" value="UniProtKB-ARBA"/>
</dbReference>
<evidence type="ECO:0000256" key="5">
    <source>
        <dbReference type="ARBA" id="ARBA00022821"/>
    </source>
</evidence>
<dbReference type="GO" id="GO:0042742">
    <property type="term" value="P:defense response to bacterium"/>
    <property type="evidence" value="ECO:0007669"/>
    <property type="project" value="UniProtKB-ARBA"/>
</dbReference>
<evidence type="ECO:0008006" key="14">
    <source>
        <dbReference type="Google" id="ProtNLM"/>
    </source>
</evidence>